<evidence type="ECO:0000256" key="2">
    <source>
        <dbReference type="ARBA" id="ARBA00022679"/>
    </source>
</evidence>
<dbReference type="Proteomes" id="UP001604043">
    <property type="component" value="Unassembled WGS sequence"/>
</dbReference>
<proteinExistence type="inferred from homology"/>
<keyword evidence="2 5" id="KW-0808">Transferase</keyword>
<feature type="domain" description="4'-phosphopantetheinyl transferase" evidence="3">
    <location>
        <begin position="119"/>
        <end position="184"/>
    </location>
</feature>
<evidence type="ECO:0000259" key="3">
    <source>
        <dbReference type="Pfam" id="PF01648"/>
    </source>
</evidence>
<comment type="caution">
    <text evidence="5">The sequence shown here is derived from an EMBL/GenBank/DDBJ whole genome shotgun (WGS) entry which is preliminary data.</text>
</comment>
<feature type="domain" description="4'-phosphopantetheinyl transferase N-terminal" evidence="4">
    <location>
        <begin position="37"/>
        <end position="111"/>
    </location>
</feature>
<dbReference type="GO" id="GO:0016740">
    <property type="term" value="F:transferase activity"/>
    <property type="evidence" value="ECO:0007669"/>
    <property type="project" value="UniProtKB-KW"/>
</dbReference>
<comment type="similarity">
    <text evidence="1">Belongs to the P-Pant transferase superfamily. Gsp/Sfp/HetI/AcpT family.</text>
</comment>
<dbReference type="EMBL" id="JBAFUR010000009">
    <property type="protein sequence ID" value="MFG1255243.1"/>
    <property type="molecule type" value="Genomic_DNA"/>
</dbReference>
<dbReference type="Gene3D" id="3.90.470.20">
    <property type="entry name" value="4'-phosphopantetheinyl transferase domain"/>
    <property type="match status" value="1"/>
</dbReference>
<sequence>MPEPSWPVDAARLAPGASLLAIARVADAVANADLAIALPSEEAARIARHVKADDRAARTAAWSLARTLLGAALGLAPAAVPVVRGANGRPGLGIVSDLDFNLTHSGSWVAVGLARGGTIGVDVEKARGLDLWTRLAPDFMHDDDRTRWSALPEADRAAAALRQWCGKEAVLKATGEGLAGDARGVRLPEGGGLVVRAGRAFLTGSGSLPAAAYAFAVEVDAPMLFLSAGAGWERLAG</sequence>
<dbReference type="RefSeq" id="WP_394010188.1">
    <property type="nucleotide sequence ID" value="NZ_JBAFUR010000009.1"/>
</dbReference>
<name>A0ABW6ZN15_9HYPH</name>
<dbReference type="InterPro" id="IPR050559">
    <property type="entry name" value="P-Pant_transferase_sf"/>
</dbReference>
<dbReference type="Pfam" id="PF01648">
    <property type="entry name" value="ACPS"/>
    <property type="match status" value="1"/>
</dbReference>
<evidence type="ECO:0000259" key="4">
    <source>
        <dbReference type="Pfam" id="PF22624"/>
    </source>
</evidence>
<dbReference type="PANTHER" id="PTHR12215">
    <property type="entry name" value="PHOSPHOPANTETHEINE TRANSFERASE"/>
    <property type="match status" value="1"/>
</dbReference>
<dbReference type="InterPro" id="IPR037143">
    <property type="entry name" value="4-PPantetheinyl_Trfase_dom_sf"/>
</dbReference>
<dbReference type="PANTHER" id="PTHR12215:SF10">
    <property type="entry name" value="L-AMINOADIPATE-SEMIALDEHYDE DEHYDROGENASE-PHOSPHOPANTETHEINYL TRANSFERASE"/>
    <property type="match status" value="1"/>
</dbReference>
<reference evidence="5 6" key="1">
    <citation type="submission" date="2024-02" db="EMBL/GenBank/DDBJ databases">
        <title>Expansion and revision of Xanthobacter and proposal of Roseixanthobacter gen. nov.</title>
        <authorList>
            <person name="Soltysiak M.P.M."/>
            <person name="Jalihal A."/>
            <person name="Ory A."/>
            <person name="Chrisophersen C."/>
            <person name="Lee A.D."/>
            <person name="Boulton J."/>
            <person name="Springer M."/>
        </authorList>
    </citation>
    <scope>NUCLEOTIDE SEQUENCE [LARGE SCALE GENOMIC DNA]</scope>
    <source>
        <strain evidence="5 6">CB5</strain>
    </source>
</reference>
<organism evidence="5 6">
    <name type="scientific">Xanthobacter aminoxidans</name>
    <dbReference type="NCBI Taxonomy" id="186280"/>
    <lineage>
        <taxon>Bacteria</taxon>
        <taxon>Pseudomonadati</taxon>
        <taxon>Pseudomonadota</taxon>
        <taxon>Alphaproteobacteria</taxon>
        <taxon>Hyphomicrobiales</taxon>
        <taxon>Xanthobacteraceae</taxon>
        <taxon>Xanthobacter</taxon>
    </lineage>
</organism>
<evidence type="ECO:0000313" key="6">
    <source>
        <dbReference type="Proteomes" id="UP001604043"/>
    </source>
</evidence>
<dbReference type="Pfam" id="PF22624">
    <property type="entry name" value="AASDHPPT_N"/>
    <property type="match status" value="1"/>
</dbReference>
<dbReference type="InterPro" id="IPR008278">
    <property type="entry name" value="4-PPantetheinyl_Trfase_dom"/>
</dbReference>
<evidence type="ECO:0000256" key="1">
    <source>
        <dbReference type="ARBA" id="ARBA00010990"/>
    </source>
</evidence>
<protein>
    <submittedName>
        <fullName evidence="5">4'-phosphopantetheinyl transferase superfamily protein</fullName>
    </submittedName>
</protein>
<dbReference type="InterPro" id="IPR055066">
    <property type="entry name" value="AASDHPPT_N"/>
</dbReference>
<evidence type="ECO:0000313" key="5">
    <source>
        <dbReference type="EMBL" id="MFG1255243.1"/>
    </source>
</evidence>
<keyword evidence="6" id="KW-1185">Reference proteome</keyword>
<gene>
    <name evidence="5" type="ORF">V5F30_23740</name>
</gene>
<dbReference type="SUPFAM" id="SSF56214">
    <property type="entry name" value="4'-phosphopantetheinyl transferase"/>
    <property type="match status" value="2"/>
</dbReference>
<accession>A0ABW6ZN15</accession>